<dbReference type="InterPro" id="IPR007387">
    <property type="entry name" value="TRAP_DctQ"/>
</dbReference>
<dbReference type="eggNOG" id="COG4665">
    <property type="taxonomic scope" value="Bacteria"/>
</dbReference>
<evidence type="ECO:0000256" key="9">
    <source>
        <dbReference type="RuleBase" id="RU369079"/>
    </source>
</evidence>
<reference evidence="11 12" key="1">
    <citation type="submission" date="2014-03" db="EMBL/GenBank/DDBJ databases">
        <title>The draft genome sequence of Thioclava dalianensis DLFJ1-1.</title>
        <authorList>
            <person name="Lai Q."/>
            <person name="Shao Z."/>
        </authorList>
    </citation>
    <scope>NUCLEOTIDE SEQUENCE [LARGE SCALE GENOMIC DNA]</scope>
    <source>
        <strain evidence="11 12">DLFJ1-1</strain>
    </source>
</reference>
<dbReference type="RefSeq" id="WP_038063734.1">
    <property type="nucleotide sequence ID" value="NZ_FOVB01000002.1"/>
</dbReference>
<keyword evidence="6 9" id="KW-1133">Transmembrane helix</keyword>
<keyword evidence="4 9" id="KW-0997">Cell inner membrane</keyword>
<keyword evidence="12" id="KW-1185">Reference proteome</keyword>
<feature type="domain" description="Tripartite ATP-independent periplasmic transporters DctQ component" evidence="10">
    <location>
        <begin position="30"/>
        <end position="162"/>
    </location>
</feature>
<feature type="transmembrane region" description="Helical" evidence="9">
    <location>
        <begin position="92"/>
        <end position="113"/>
    </location>
</feature>
<comment type="subunit">
    <text evidence="9">The complex comprises the extracytoplasmic solute receptor protein and the two transmembrane proteins.</text>
</comment>
<name>A0A074TFS8_9RHOB</name>
<accession>A0A074TFS8</accession>
<feature type="transmembrane region" description="Helical" evidence="9">
    <location>
        <begin position="9"/>
        <end position="36"/>
    </location>
</feature>
<evidence type="ECO:0000256" key="3">
    <source>
        <dbReference type="ARBA" id="ARBA00022475"/>
    </source>
</evidence>
<protein>
    <recommendedName>
        <fullName evidence="9">TRAP transporter small permease protein</fullName>
    </recommendedName>
</protein>
<comment type="function">
    <text evidence="9">Part of the tripartite ATP-independent periplasmic (TRAP) transport system.</text>
</comment>
<dbReference type="InterPro" id="IPR055348">
    <property type="entry name" value="DctQ"/>
</dbReference>
<dbReference type="STRING" id="1185766.SAMN05216224_102323"/>
<keyword evidence="5 9" id="KW-0812">Transmembrane</keyword>
<dbReference type="GO" id="GO:0022857">
    <property type="term" value="F:transmembrane transporter activity"/>
    <property type="evidence" value="ECO:0007669"/>
    <property type="project" value="UniProtKB-UniRule"/>
</dbReference>
<dbReference type="EMBL" id="JHEH01000005">
    <property type="protein sequence ID" value="KEP70524.1"/>
    <property type="molecule type" value="Genomic_DNA"/>
</dbReference>
<sequence length="174" mass="18846">MRRFFDKIYLYSGGLAAIAILAICVLVTGQVCLNILARIGGPQLSFTIPSYADFAGYLLATASFLGLAHTLRHGTHIRVNLVISRLPERPRWALELLTLAIAAAVSGYAVWYAAALMLESQHYGDMSTGIVAIPIWIPQCAMVAGLALLTLAFVDTLIESLQARRAVILDQSTE</sequence>
<dbReference type="PANTHER" id="PTHR35011">
    <property type="entry name" value="2,3-DIKETO-L-GULONATE TRAP TRANSPORTER SMALL PERMEASE PROTEIN YIAM"/>
    <property type="match status" value="1"/>
</dbReference>
<evidence type="ECO:0000256" key="4">
    <source>
        <dbReference type="ARBA" id="ARBA00022519"/>
    </source>
</evidence>
<evidence type="ECO:0000256" key="7">
    <source>
        <dbReference type="ARBA" id="ARBA00023136"/>
    </source>
</evidence>
<evidence type="ECO:0000313" key="11">
    <source>
        <dbReference type="EMBL" id="KEP70524.1"/>
    </source>
</evidence>
<proteinExistence type="inferred from homology"/>
<evidence type="ECO:0000313" key="12">
    <source>
        <dbReference type="Proteomes" id="UP000027725"/>
    </source>
</evidence>
<keyword evidence="7 9" id="KW-0472">Membrane</keyword>
<feature type="transmembrane region" description="Helical" evidence="9">
    <location>
        <begin position="133"/>
        <end position="154"/>
    </location>
</feature>
<organism evidence="11 12">
    <name type="scientific">Thioclava dalianensis</name>
    <dbReference type="NCBI Taxonomy" id="1185766"/>
    <lineage>
        <taxon>Bacteria</taxon>
        <taxon>Pseudomonadati</taxon>
        <taxon>Pseudomonadota</taxon>
        <taxon>Alphaproteobacteria</taxon>
        <taxon>Rhodobacterales</taxon>
        <taxon>Paracoccaceae</taxon>
        <taxon>Thioclava</taxon>
    </lineage>
</organism>
<keyword evidence="2 9" id="KW-0813">Transport</keyword>
<gene>
    <name evidence="11" type="ORF">DL1_15545</name>
</gene>
<dbReference type="Pfam" id="PF04290">
    <property type="entry name" value="DctQ"/>
    <property type="match status" value="1"/>
</dbReference>
<dbReference type="Proteomes" id="UP000027725">
    <property type="component" value="Unassembled WGS sequence"/>
</dbReference>
<evidence type="ECO:0000256" key="6">
    <source>
        <dbReference type="ARBA" id="ARBA00022989"/>
    </source>
</evidence>
<evidence type="ECO:0000256" key="8">
    <source>
        <dbReference type="ARBA" id="ARBA00038436"/>
    </source>
</evidence>
<evidence type="ECO:0000256" key="1">
    <source>
        <dbReference type="ARBA" id="ARBA00004429"/>
    </source>
</evidence>
<dbReference type="PANTHER" id="PTHR35011:SF10">
    <property type="entry name" value="TRAP TRANSPORTER SMALL PERMEASE PROTEIN"/>
    <property type="match status" value="1"/>
</dbReference>
<evidence type="ECO:0000259" key="10">
    <source>
        <dbReference type="Pfam" id="PF04290"/>
    </source>
</evidence>
<dbReference type="AlphaFoldDB" id="A0A074TFS8"/>
<dbReference type="GO" id="GO:0015740">
    <property type="term" value="P:C4-dicarboxylate transport"/>
    <property type="evidence" value="ECO:0007669"/>
    <property type="project" value="TreeGrafter"/>
</dbReference>
<comment type="similarity">
    <text evidence="8 9">Belongs to the TRAP transporter small permease family.</text>
</comment>
<evidence type="ECO:0000256" key="2">
    <source>
        <dbReference type="ARBA" id="ARBA00022448"/>
    </source>
</evidence>
<evidence type="ECO:0000256" key="5">
    <source>
        <dbReference type="ARBA" id="ARBA00022692"/>
    </source>
</evidence>
<feature type="transmembrane region" description="Helical" evidence="9">
    <location>
        <begin position="48"/>
        <end position="71"/>
    </location>
</feature>
<comment type="subcellular location">
    <subcellularLocation>
        <location evidence="1 9">Cell inner membrane</location>
        <topology evidence="1 9">Multi-pass membrane protein</topology>
    </subcellularLocation>
</comment>
<dbReference type="GO" id="GO:0005886">
    <property type="term" value="C:plasma membrane"/>
    <property type="evidence" value="ECO:0007669"/>
    <property type="project" value="UniProtKB-SubCell"/>
</dbReference>
<dbReference type="OrthoDB" id="9797534at2"/>
<comment type="caution">
    <text evidence="11">The sequence shown here is derived from an EMBL/GenBank/DDBJ whole genome shotgun (WGS) entry which is preliminary data.</text>
</comment>
<keyword evidence="3" id="KW-1003">Cell membrane</keyword>